<dbReference type="InterPro" id="IPR029032">
    <property type="entry name" value="AhpD-like"/>
</dbReference>
<gene>
    <name evidence="3" type="ORF">HLB44_31545</name>
</gene>
<dbReference type="InterPro" id="IPR003779">
    <property type="entry name" value="CMD-like"/>
</dbReference>
<dbReference type="SUPFAM" id="SSF69118">
    <property type="entry name" value="AhpD-like"/>
    <property type="match status" value="1"/>
</dbReference>
<evidence type="ECO:0000256" key="1">
    <source>
        <dbReference type="SAM" id="Coils"/>
    </source>
</evidence>
<protein>
    <submittedName>
        <fullName evidence="3">Carboxymuconolactone decarboxylase family protein</fullName>
    </submittedName>
</protein>
<sequence length="186" mass="20040">MTRVPYVDLAAVEGPLGARLRERPPLNVFRVLPHAPAAAAGFLALGQAVLRDASLPARLRELVILRVGALSGAHYEVHQHRKMALAAGVSDAAIEAVLTMPGTLASWRAAALSQAECAALTFTDEVLRNVKAGDTTYAALAAHFGPQQQIELLMTIGFYMLVSRLLENLEVDLEDVEVENLELRHG</sequence>
<organism evidence="3 4">
    <name type="scientific">Pseudaquabacterium terrae</name>
    <dbReference type="NCBI Taxonomy" id="2732868"/>
    <lineage>
        <taxon>Bacteria</taxon>
        <taxon>Pseudomonadati</taxon>
        <taxon>Pseudomonadota</taxon>
        <taxon>Betaproteobacteria</taxon>
        <taxon>Burkholderiales</taxon>
        <taxon>Sphaerotilaceae</taxon>
        <taxon>Pseudaquabacterium</taxon>
    </lineage>
</organism>
<feature type="domain" description="Carboxymuconolactone decarboxylase-like" evidence="2">
    <location>
        <begin position="36"/>
        <end position="110"/>
    </location>
</feature>
<comment type="caution">
    <text evidence="3">The sequence shown here is derived from an EMBL/GenBank/DDBJ whole genome shotgun (WGS) entry which is preliminary data.</text>
</comment>
<dbReference type="Gene3D" id="1.20.1290.10">
    <property type="entry name" value="AhpD-like"/>
    <property type="match status" value="1"/>
</dbReference>
<feature type="coiled-coil region" evidence="1">
    <location>
        <begin position="159"/>
        <end position="186"/>
    </location>
</feature>
<accession>A0ABX2ESC0</accession>
<evidence type="ECO:0000313" key="3">
    <source>
        <dbReference type="EMBL" id="NRF71532.1"/>
    </source>
</evidence>
<dbReference type="PANTHER" id="PTHR34846">
    <property type="entry name" value="4-CARBOXYMUCONOLACTONE DECARBOXYLASE FAMILY PROTEIN (AFU_ORTHOLOGUE AFUA_6G11590)"/>
    <property type="match status" value="1"/>
</dbReference>
<dbReference type="EMBL" id="JABRWJ010000012">
    <property type="protein sequence ID" value="NRF71532.1"/>
    <property type="molecule type" value="Genomic_DNA"/>
</dbReference>
<dbReference type="RefSeq" id="WP_173132892.1">
    <property type="nucleotide sequence ID" value="NZ_JABRWJ010000012.1"/>
</dbReference>
<dbReference type="PANTHER" id="PTHR34846:SF11">
    <property type="entry name" value="4-CARBOXYMUCONOLACTONE DECARBOXYLASE FAMILY PROTEIN (AFU_ORTHOLOGUE AFUA_6G11590)"/>
    <property type="match status" value="1"/>
</dbReference>
<reference evidence="3 4" key="1">
    <citation type="submission" date="2020-05" db="EMBL/GenBank/DDBJ databases">
        <title>Aquincola sp. isolate from soil.</title>
        <authorList>
            <person name="Han J."/>
            <person name="Kim D.-U."/>
        </authorList>
    </citation>
    <scope>NUCLEOTIDE SEQUENCE [LARGE SCALE GENOMIC DNA]</scope>
    <source>
        <strain evidence="3 4">S2</strain>
    </source>
</reference>
<dbReference type="Pfam" id="PF02627">
    <property type="entry name" value="CMD"/>
    <property type="match status" value="1"/>
</dbReference>
<keyword evidence="1" id="KW-0175">Coiled coil</keyword>
<evidence type="ECO:0000313" key="4">
    <source>
        <dbReference type="Proteomes" id="UP000737171"/>
    </source>
</evidence>
<dbReference type="Proteomes" id="UP000737171">
    <property type="component" value="Unassembled WGS sequence"/>
</dbReference>
<evidence type="ECO:0000259" key="2">
    <source>
        <dbReference type="Pfam" id="PF02627"/>
    </source>
</evidence>
<name>A0ABX2ESC0_9BURK</name>
<keyword evidence="4" id="KW-1185">Reference proteome</keyword>
<proteinExistence type="predicted"/>